<dbReference type="Proteomes" id="UP001172673">
    <property type="component" value="Unassembled WGS sequence"/>
</dbReference>
<reference evidence="4" key="1">
    <citation type="submission" date="2022-10" db="EMBL/GenBank/DDBJ databases">
        <title>Culturing micro-colonial fungi from biological soil crusts in the Mojave desert and describing Neophaeococcomyces mojavensis, and introducing the new genera and species Taxawa tesnikishii.</title>
        <authorList>
            <person name="Kurbessoian T."/>
            <person name="Stajich J.E."/>
        </authorList>
    </citation>
    <scope>NUCLEOTIDE SEQUENCE</scope>
    <source>
        <strain evidence="4">TK_41</strain>
    </source>
</reference>
<dbReference type="PANTHER" id="PTHR10366:SF564">
    <property type="entry name" value="STEROL-4-ALPHA-CARBOXYLATE 3-DEHYDROGENASE, DECARBOXYLATING"/>
    <property type="match status" value="1"/>
</dbReference>
<keyword evidence="5" id="KW-1185">Reference proteome</keyword>
<dbReference type="InterPro" id="IPR036291">
    <property type="entry name" value="NAD(P)-bd_dom_sf"/>
</dbReference>
<dbReference type="InterPro" id="IPR001509">
    <property type="entry name" value="Epimerase_deHydtase"/>
</dbReference>
<dbReference type="InterPro" id="IPR050425">
    <property type="entry name" value="NAD(P)_dehydrat-like"/>
</dbReference>
<dbReference type="AlphaFoldDB" id="A0AA38XD77"/>
<dbReference type="EC" id="1.1.1.283" evidence="4"/>
<dbReference type="CDD" id="cd05227">
    <property type="entry name" value="AR_SDR_e"/>
    <property type="match status" value="1"/>
</dbReference>
<proteinExistence type="inferred from homology"/>
<dbReference type="SUPFAM" id="SSF51735">
    <property type="entry name" value="NAD(P)-binding Rossmann-fold domains"/>
    <property type="match status" value="1"/>
</dbReference>
<accession>A0AA38XD77</accession>
<evidence type="ECO:0000313" key="4">
    <source>
        <dbReference type="EMBL" id="KAJ9611199.1"/>
    </source>
</evidence>
<dbReference type="FunFam" id="3.40.50.720:FF:000191">
    <property type="entry name" value="Methylglyoxal reductase (NADPH-dependent)"/>
    <property type="match status" value="1"/>
</dbReference>
<gene>
    <name evidence="4" type="primary">GRE2_2</name>
    <name evidence="4" type="ORF">H2200_004382</name>
</gene>
<evidence type="ECO:0000313" key="5">
    <source>
        <dbReference type="Proteomes" id="UP001172673"/>
    </source>
</evidence>
<comment type="similarity">
    <text evidence="2">Belongs to the NAD(P)-dependent epimerase/dehydratase family. Dihydroflavonol-4-reductase subfamily.</text>
</comment>
<dbReference type="EMBL" id="JAPDRK010000006">
    <property type="protein sequence ID" value="KAJ9611199.1"/>
    <property type="molecule type" value="Genomic_DNA"/>
</dbReference>
<evidence type="ECO:0000259" key="3">
    <source>
        <dbReference type="Pfam" id="PF01370"/>
    </source>
</evidence>
<keyword evidence="1 4" id="KW-0560">Oxidoreductase</keyword>
<dbReference type="Pfam" id="PF01370">
    <property type="entry name" value="Epimerase"/>
    <property type="match status" value="1"/>
</dbReference>
<name>A0AA38XD77_9EURO</name>
<evidence type="ECO:0000256" key="2">
    <source>
        <dbReference type="ARBA" id="ARBA00023445"/>
    </source>
</evidence>
<evidence type="ECO:0000256" key="1">
    <source>
        <dbReference type="ARBA" id="ARBA00023002"/>
    </source>
</evidence>
<dbReference type="GO" id="GO:0043892">
    <property type="term" value="F:methylglyoxal reductase (NADPH) activity"/>
    <property type="evidence" value="ECO:0007669"/>
    <property type="project" value="UniProtKB-EC"/>
</dbReference>
<dbReference type="Gene3D" id="3.40.50.720">
    <property type="entry name" value="NAD(P)-binding Rossmann-like Domain"/>
    <property type="match status" value="1"/>
</dbReference>
<dbReference type="PANTHER" id="PTHR10366">
    <property type="entry name" value="NAD DEPENDENT EPIMERASE/DEHYDRATASE"/>
    <property type="match status" value="1"/>
</dbReference>
<comment type="caution">
    <text evidence="4">The sequence shown here is derived from an EMBL/GenBank/DDBJ whole genome shotgun (WGS) entry which is preliminary data.</text>
</comment>
<feature type="domain" description="NAD-dependent epimerase/dehydratase" evidence="3">
    <location>
        <begin position="3"/>
        <end position="254"/>
    </location>
</feature>
<sequence length="337" mass="37371">MKVLLTGGSGFIATHILRELLVNGHETVATVRSADKGEFLVNAFQSLGKISYTIVANITSDGAFDSAVKSAPPFEAVIHTASPFHSNISDARRDILDPAIKGTLGILQAVKDHAPSVKRVVITSSIGAMINFKNHPAEYNDEAWNPTTIEEAVSNFSLTYNASKKFAELAAWDFVERERPNFTIATMNPPFVFGPPLHKLQSLENINTSNKRIVMAIDGSFKEAVPPTGSWMWVDVRDVALAHVRAIERSEAGGRRFLLVGSYWTNKDLIDVIRGRFPELRRKLPEAVESDFPEKIFAFDNKTSKEILGLQYNSFENCIVDTVRKLIEIDPSLESHT</sequence>
<protein>
    <submittedName>
        <fullName evidence="4">Methylglyoxal reductase (NADPH-dependent) gre2</fullName>
        <ecNumber evidence="4">1.1.1.283</ecNumber>
    </submittedName>
</protein>
<organism evidence="4 5">
    <name type="scientific">Cladophialophora chaetospira</name>
    <dbReference type="NCBI Taxonomy" id="386627"/>
    <lineage>
        <taxon>Eukaryota</taxon>
        <taxon>Fungi</taxon>
        <taxon>Dikarya</taxon>
        <taxon>Ascomycota</taxon>
        <taxon>Pezizomycotina</taxon>
        <taxon>Eurotiomycetes</taxon>
        <taxon>Chaetothyriomycetidae</taxon>
        <taxon>Chaetothyriales</taxon>
        <taxon>Herpotrichiellaceae</taxon>
        <taxon>Cladophialophora</taxon>
    </lineage>
</organism>